<feature type="coiled-coil region" evidence="1">
    <location>
        <begin position="63"/>
        <end position="129"/>
    </location>
</feature>
<protein>
    <submittedName>
        <fullName evidence="3">Uncharacterized protein</fullName>
    </submittedName>
</protein>
<dbReference type="AlphaFoldDB" id="A0A7S4UW73"/>
<gene>
    <name evidence="3" type="ORF">NAES01612_LOCUS22975</name>
</gene>
<feature type="compositionally biased region" description="Polar residues" evidence="2">
    <location>
        <begin position="202"/>
        <end position="211"/>
    </location>
</feature>
<reference evidence="3" key="1">
    <citation type="submission" date="2021-01" db="EMBL/GenBank/DDBJ databases">
        <authorList>
            <person name="Corre E."/>
            <person name="Pelletier E."/>
            <person name="Niang G."/>
            <person name="Scheremetjew M."/>
            <person name="Finn R."/>
            <person name="Kale V."/>
            <person name="Holt S."/>
            <person name="Cochrane G."/>
            <person name="Meng A."/>
            <person name="Brown T."/>
            <person name="Cohen L."/>
        </authorList>
    </citation>
    <scope>NUCLEOTIDE SEQUENCE</scope>
    <source>
        <strain evidence="3">SoJaBio B1-5/56/2</strain>
    </source>
</reference>
<feature type="compositionally biased region" description="Basic residues" evidence="2">
    <location>
        <begin position="44"/>
        <end position="55"/>
    </location>
</feature>
<dbReference type="EMBL" id="HBKR01035111">
    <property type="protein sequence ID" value="CAE2333030.1"/>
    <property type="molecule type" value="Transcribed_RNA"/>
</dbReference>
<accession>A0A7S4UW73</accession>
<name>A0A7S4UW73_9EUKA</name>
<evidence type="ECO:0000313" key="3">
    <source>
        <dbReference type="EMBL" id="CAE2333030.1"/>
    </source>
</evidence>
<keyword evidence="1" id="KW-0175">Coiled coil</keyword>
<feature type="compositionally biased region" description="Basic and acidic residues" evidence="2">
    <location>
        <begin position="1"/>
        <end position="34"/>
    </location>
</feature>
<organism evidence="3">
    <name type="scientific">Paramoeba aestuarina</name>
    <dbReference type="NCBI Taxonomy" id="180227"/>
    <lineage>
        <taxon>Eukaryota</taxon>
        <taxon>Amoebozoa</taxon>
        <taxon>Discosea</taxon>
        <taxon>Flabellinia</taxon>
        <taxon>Dactylopodida</taxon>
        <taxon>Paramoebidae</taxon>
        <taxon>Paramoeba</taxon>
    </lineage>
</organism>
<feature type="region of interest" description="Disordered" evidence="2">
    <location>
        <begin position="1"/>
        <end position="60"/>
    </location>
</feature>
<evidence type="ECO:0000256" key="2">
    <source>
        <dbReference type="SAM" id="MobiDB-lite"/>
    </source>
</evidence>
<feature type="region of interest" description="Disordered" evidence="2">
    <location>
        <begin position="202"/>
        <end position="227"/>
    </location>
</feature>
<evidence type="ECO:0000256" key="1">
    <source>
        <dbReference type="SAM" id="Coils"/>
    </source>
</evidence>
<sequence>MNSRQKEKEEGEETEKQEQQQEEQQQQREKETGKKTKPLSQKKSAVKARRQRERKKLLTEQRFNSQQVRIQCLEEGVKEAERRLHEEEQKRSYREKNKHLAMMVLVEKNRRLEAEVARQQEEIDRLSELCQREVKLWNGSFNMCERKRHIKNNNLRRQIALQMYDHLTIKKERRPEEAFERIRNIFGILPNTLNHWLTPETSTSLAHTTSPRLGPVAESWHIDEEPK</sequence>
<proteinExistence type="predicted"/>